<dbReference type="CDD" id="cd00187">
    <property type="entry name" value="TOP4c"/>
    <property type="match status" value="1"/>
</dbReference>
<reference evidence="10 11" key="1">
    <citation type="journal article" date="2018" name="Plant J.">
        <title>Genome sequences of Chlorella sorokiniana UTEX 1602 and Micractinium conductrix SAG 241.80: implications to maltose excretion by a green alga.</title>
        <authorList>
            <person name="Arriola M.B."/>
            <person name="Velmurugan N."/>
            <person name="Zhang Y."/>
            <person name="Plunkett M.H."/>
            <person name="Hondzo H."/>
            <person name="Barney B.M."/>
        </authorList>
    </citation>
    <scope>NUCLEOTIDE SEQUENCE [LARGE SCALE GENOMIC DNA]</scope>
    <source>
        <strain evidence="10 11">SAG 241.80</strain>
    </source>
</reference>
<dbReference type="STRING" id="554055.A0A2P6VIS1"/>
<sequence>MDMQAMRPALALQRLAGRLGPWACAAPQRGFAPGVLPAASSRGSRLFSDTAAPRPAAAAAATGDGASGGAALAAEDGSVTVVDTSRIIETELRLEAERSYLAYAMSVIVGRALPDVRDGLKPVHRRILYAMHELGLQHNKPFRKCARVVGEVLGKFHPHGDTAVYDALVRLAQDFSMRLQLVDGHGNFGSLDDDPPAAMRYTECKLQAATSAMLLADLESDTVDFAPNFDASVDEPTVLPSRLPNLLINGSSGIAVGIATKIPPHNMGEVVAGLKALIANPDITPRQLMRHIPAPDFPTGGEIIMSDAVRQAYEEGKGGILVRAKMHIEDGSSGSGGGGGKKKKGGGGGGGGSASKPLVVITELPYQTNKSALVEQMAKLVDAGTLTGVSDIRDESDRDGVRVVVEVKRGGSPELVMNQMLKHTSVQGRFSCNMVALVGSQPRTLTLKDFLQHFLEFRCQVIERRGAYELARARQRLHLVDGFLTAMRDLDAVVAAIRAAPDSAAAGAALQAAPFGLSKEQSEGVLSLTLRRLTSLEEAKLKDEQATLQAKIGDLSDLLQRRDRILQVVESEADELAAKFGTPRRSTIITDGEVELKHEDIIPNAPSLVVYSKRGYIKRMRADAFALQRRGGMGKAGARLKDDDSLDEVVYVNDHDHLLFFTTEGRAYSVRAYDVPEGSRTSIGTAVTQVLPIPKSARIAAMVPVSDFGAALGSAERDVVMLTRHGQIKRTLLSQFASINRAGLAAMRVNEGDVLQFVGLASPTDSVLLASSNGYANHMRVDLVRRMSRAAAGVKSMRLGKGDEVVAMAILPAGIAPEASMDEEDEEARAAAAAASLGEEDEVAEGGADAAGPCLLIVTEQGLGKRCLISEFRLRSRTCMGVRAALLNPGDRLAAVQVVGAGATAPPRGSDTDTDEQKSAGNDTDVLLSTEQGQLVRVPIHGLRLLARATKGSKLVKVREGDRVLAATVLSNRK</sequence>
<dbReference type="SUPFAM" id="SSF101904">
    <property type="entry name" value="GyrA/ParC C-terminal domain-like"/>
    <property type="match status" value="1"/>
</dbReference>
<evidence type="ECO:0000256" key="7">
    <source>
        <dbReference type="PROSITE-ProRule" id="PRU01384"/>
    </source>
</evidence>
<dbReference type="InterPro" id="IPR013760">
    <property type="entry name" value="Topo_IIA-like_dom_sf"/>
</dbReference>
<evidence type="ECO:0000256" key="3">
    <source>
        <dbReference type="ARBA" id="ARBA00012895"/>
    </source>
</evidence>
<feature type="domain" description="Topo IIA-type catalytic" evidence="9">
    <location>
        <begin position="113"/>
        <end position="601"/>
    </location>
</feature>
<evidence type="ECO:0000256" key="1">
    <source>
        <dbReference type="ARBA" id="ARBA00000185"/>
    </source>
</evidence>
<name>A0A2P6VIS1_9CHLO</name>
<dbReference type="SMART" id="SM00434">
    <property type="entry name" value="TOP4c"/>
    <property type="match status" value="1"/>
</dbReference>
<feature type="active site" description="O-(5'-phospho-DNA)-tyrosine intermediate" evidence="7">
    <location>
        <position position="201"/>
    </location>
</feature>
<keyword evidence="11" id="KW-1185">Reference proteome</keyword>
<dbReference type="InterPro" id="IPR002205">
    <property type="entry name" value="Topo_IIA_dom_A"/>
</dbReference>
<dbReference type="SUPFAM" id="SSF56719">
    <property type="entry name" value="Type II DNA topoisomerase"/>
    <property type="match status" value="1"/>
</dbReference>
<dbReference type="FunFam" id="3.90.199.10:FF:000001">
    <property type="entry name" value="DNA gyrase subunit A"/>
    <property type="match status" value="1"/>
</dbReference>
<gene>
    <name evidence="10" type="ORF">C2E20_2748</name>
</gene>
<dbReference type="InterPro" id="IPR013758">
    <property type="entry name" value="Topo_IIA_A/C_ab"/>
</dbReference>
<dbReference type="OrthoDB" id="276498at2759"/>
<dbReference type="EC" id="5.6.2.2" evidence="3"/>
<comment type="catalytic activity">
    <reaction evidence="1 7">
        <text>ATP-dependent breakage, passage and rejoining of double-stranded DNA.</text>
        <dbReference type="EC" id="5.6.2.2"/>
    </reaction>
</comment>
<dbReference type="NCBIfam" id="NF004044">
    <property type="entry name" value="PRK05561.1"/>
    <property type="match status" value="1"/>
</dbReference>
<keyword evidence="4 7" id="KW-0799">Topoisomerase</keyword>
<dbReference type="PANTHER" id="PTHR43493">
    <property type="entry name" value="DNA GYRASE/TOPOISOMERASE SUBUNIT A"/>
    <property type="match status" value="1"/>
</dbReference>
<dbReference type="GO" id="GO:0005524">
    <property type="term" value="F:ATP binding"/>
    <property type="evidence" value="ECO:0007669"/>
    <property type="project" value="InterPro"/>
</dbReference>
<dbReference type="PANTHER" id="PTHR43493:SF5">
    <property type="entry name" value="DNA GYRASE SUBUNIT A, CHLOROPLASTIC_MITOCHONDRIAL"/>
    <property type="match status" value="1"/>
</dbReference>
<dbReference type="GO" id="GO:0005737">
    <property type="term" value="C:cytoplasm"/>
    <property type="evidence" value="ECO:0007669"/>
    <property type="project" value="TreeGrafter"/>
</dbReference>
<accession>A0A2P6VIS1</accession>
<dbReference type="NCBIfam" id="TIGR01063">
    <property type="entry name" value="gyrA"/>
    <property type="match status" value="1"/>
</dbReference>
<comment type="caution">
    <text evidence="10">The sequence shown here is derived from an EMBL/GenBank/DDBJ whole genome shotgun (WGS) entry which is preliminary data.</text>
</comment>
<dbReference type="GO" id="GO:0003677">
    <property type="term" value="F:DNA binding"/>
    <property type="evidence" value="ECO:0007669"/>
    <property type="project" value="UniProtKB-UniRule"/>
</dbReference>
<feature type="region of interest" description="Disordered" evidence="8">
    <location>
        <begin position="329"/>
        <end position="354"/>
    </location>
</feature>
<dbReference type="EMBL" id="LHPF02000005">
    <property type="protein sequence ID" value="PSC74003.1"/>
    <property type="molecule type" value="Genomic_DNA"/>
</dbReference>
<keyword evidence="5 7" id="KW-0238">DNA-binding</keyword>
<dbReference type="InterPro" id="IPR050220">
    <property type="entry name" value="Type_II_DNA_Topoisomerases"/>
</dbReference>
<dbReference type="InterPro" id="IPR013757">
    <property type="entry name" value="Topo_IIA_A_a_sf"/>
</dbReference>
<dbReference type="Pfam" id="PF03989">
    <property type="entry name" value="DNA_gyraseA_C"/>
    <property type="match status" value="6"/>
</dbReference>
<evidence type="ECO:0000256" key="6">
    <source>
        <dbReference type="ARBA" id="ARBA00023235"/>
    </source>
</evidence>
<dbReference type="Pfam" id="PF00521">
    <property type="entry name" value="DNA_topoisoIV"/>
    <property type="match status" value="1"/>
</dbReference>
<evidence type="ECO:0000256" key="4">
    <source>
        <dbReference type="ARBA" id="ARBA00023029"/>
    </source>
</evidence>
<dbReference type="Gene3D" id="3.90.199.10">
    <property type="entry name" value="Topoisomerase II, domain 5"/>
    <property type="match status" value="1"/>
</dbReference>
<dbReference type="Gene3D" id="1.10.268.10">
    <property type="entry name" value="Topoisomerase, domain 3"/>
    <property type="match status" value="1"/>
</dbReference>
<proteinExistence type="inferred from homology"/>
<dbReference type="GO" id="GO:0009330">
    <property type="term" value="C:DNA topoisomerase type II (double strand cut, ATP-hydrolyzing) complex"/>
    <property type="evidence" value="ECO:0007669"/>
    <property type="project" value="TreeGrafter"/>
</dbReference>
<dbReference type="AlphaFoldDB" id="A0A2P6VIS1"/>
<dbReference type="GO" id="GO:0006265">
    <property type="term" value="P:DNA topological change"/>
    <property type="evidence" value="ECO:0007669"/>
    <property type="project" value="UniProtKB-UniRule"/>
</dbReference>
<evidence type="ECO:0000259" key="9">
    <source>
        <dbReference type="PROSITE" id="PS52040"/>
    </source>
</evidence>
<dbReference type="PROSITE" id="PS52040">
    <property type="entry name" value="TOPO_IIA"/>
    <property type="match status" value="1"/>
</dbReference>
<evidence type="ECO:0000313" key="10">
    <source>
        <dbReference type="EMBL" id="PSC74003.1"/>
    </source>
</evidence>
<dbReference type="InterPro" id="IPR035516">
    <property type="entry name" value="Gyrase/topoIV_suA_C"/>
</dbReference>
<dbReference type="Gene3D" id="2.120.10.90">
    <property type="entry name" value="DNA gyrase/topoisomerase IV, subunit A, C-terminal"/>
    <property type="match status" value="1"/>
</dbReference>
<evidence type="ECO:0000256" key="5">
    <source>
        <dbReference type="ARBA" id="ARBA00023125"/>
    </source>
</evidence>
<dbReference type="Proteomes" id="UP000239649">
    <property type="component" value="Unassembled WGS sequence"/>
</dbReference>
<dbReference type="InterPro" id="IPR006691">
    <property type="entry name" value="GyrA/parC_rep"/>
</dbReference>
<feature type="region of interest" description="Disordered" evidence="8">
    <location>
        <begin position="902"/>
        <end position="921"/>
    </location>
</feature>
<dbReference type="Gene3D" id="3.30.1360.40">
    <property type="match status" value="1"/>
</dbReference>
<dbReference type="NCBIfam" id="NF004043">
    <property type="entry name" value="PRK05560.1"/>
    <property type="match status" value="1"/>
</dbReference>
<evidence type="ECO:0000256" key="8">
    <source>
        <dbReference type="SAM" id="MobiDB-lite"/>
    </source>
</evidence>
<dbReference type="GO" id="GO:0003918">
    <property type="term" value="F:DNA topoisomerase type II (double strand cut, ATP-hydrolyzing) activity"/>
    <property type="evidence" value="ECO:0007669"/>
    <property type="project" value="UniProtKB-EC"/>
</dbReference>
<dbReference type="FunFam" id="3.30.1360.40:FF:000002">
    <property type="entry name" value="DNA gyrase subunit A"/>
    <property type="match status" value="1"/>
</dbReference>
<organism evidence="10 11">
    <name type="scientific">Micractinium conductrix</name>
    <dbReference type="NCBI Taxonomy" id="554055"/>
    <lineage>
        <taxon>Eukaryota</taxon>
        <taxon>Viridiplantae</taxon>
        <taxon>Chlorophyta</taxon>
        <taxon>core chlorophytes</taxon>
        <taxon>Trebouxiophyceae</taxon>
        <taxon>Chlorellales</taxon>
        <taxon>Chlorellaceae</taxon>
        <taxon>Chlorella clade</taxon>
        <taxon>Micractinium</taxon>
    </lineage>
</organism>
<protein>
    <recommendedName>
        <fullName evidence="3">DNA topoisomerase (ATP-hydrolyzing)</fullName>
        <ecNumber evidence="3">5.6.2.2</ecNumber>
    </recommendedName>
</protein>
<comment type="similarity">
    <text evidence="2">Belongs to the type II topoisomerase GyrA/ParC subunit family.</text>
</comment>
<keyword evidence="6 7" id="KW-0413">Isomerase</keyword>
<evidence type="ECO:0000313" key="11">
    <source>
        <dbReference type="Proteomes" id="UP000239649"/>
    </source>
</evidence>
<evidence type="ECO:0000256" key="2">
    <source>
        <dbReference type="ARBA" id="ARBA00008263"/>
    </source>
</evidence>